<protein>
    <recommendedName>
        <fullName evidence="6">TolB-like translocation protein</fullName>
    </recommendedName>
</protein>
<proteinExistence type="predicted"/>
<reference evidence="3 4" key="1">
    <citation type="submission" date="2019-10" db="EMBL/GenBank/DDBJ databases">
        <title>Genome Sequence of Micromonospora terminaliae DSM 101760.</title>
        <authorList>
            <person name="Guo L."/>
        </authorList>
    </citation>
    <scope>NUCLEOTIDE SEQUENCE [LARGE SCALE GENOMIC DNA]</scope>
    <source>
        <strain evidence="3 4">DSM 101760</strain>
    </source>
</reference>
<keyword evidence="4" id="KW-1185">Reference proteome</keyword>
<dbReference type="EMBL" id="JAAHBZ010000011">
    <property type="protein sequence ID" value="NES30527.1"/>
    <property type="molecule type" value="Genomic_DNA"/>
</dbReference>
<evidence type="ECO:0008006" key="6">
    <source>
        <dbReference type="Google" id="ProtNLM"/>
    </source>
</evidence>
<evidence type="ECO:0000313" key="4">
    <source>
        <dbReference type="Proteomes" id="UP000402241"/>
    </source>
</evidence>
<gene>
    <name evidence="2" type="ORF">G3561_23600</name>
    <name evidence="3" type="ORF">GCE86_05525</name>
</gene>
<evidence type="ECO:0000313" key="5">
    <source>
        <dbReference type="Proteomes" id="UP000477779"/>
    </source>
</evidence>
<sequence length="349" mass="36737">MTTEQVQRDTTARLRLVVLAGVVLLAVLGAGGYVLHARTSQPAAGPKVPAAASRDRLTSVAAGPHVVFRSTAQGEGYGQVALVPLSAPGGPRTFTPASCDRVYAAAGQTICLTASRGLVTTYQAKLLDAEWAPRRELPLTGVPSRARLSRDGTLVATTSFVSGDSYANPGQFSTRTVVSRMDGATVGDIEKFALVVKGRTVAAADKNMWGVTFADDDLFYATAASGDATWLVKGSLAARRLTALREDVECPSLSPDGTRIAFKKHGDLPPGQWRLAVLEIATGRETLLSETRSVDDQPEWLDDSHVLYGLPRSGTDGAAATSDIWSVPADGSGSPIVLIHDAWSPAVVR</sequence>
<evidence type="ECO:0000256" key="1">
    <source>
        <dbReference type="SAM" id="Phobius"/>
    </source>
</evidence>
<dbReference type="Gene3D" id="2.120.10.30">
    <property type="entry name" value="TolB, C-terminal domain"/>
    <property type="match status" value="1"/>
</dbReference>
<organism evidence="2 5">
    <name type="scientific">Micromonospora terminaliae</name>
    <dbReference type="NCBI Taxonomy" id="1914461"/>
    <lineage>
        <taxon>Bacteria</taxon>
        <taxon>Bacillati</taxon>
        <taxon>Actinomycetota</taxon>
        <taxon>Actinomycetes</taxon>
        <taxon>Micromonosporales</taxon>
        <taxon>Micromonosporaceae</taxon>
        <taxon>Micromonospora</taxon>
    </lineage>
</organism>
<dbReference type="Proteomes" id="UP000402241">
    <property type="component" value="Chromosome"/>
</dbReference>
<dbReference type="Proteomes" id="UP000477779">
    <property type="component" value="Unassembled WGS sequence"/>
</dbReference>
<dbReference type="InterPro" id="IPR011659">
    <property type="entry name" value="WD40"/>
</dbReference>
<accession>A0AAJ3DL42</accession>
<evidence type="ECO:0000313" key="3">
    <source>
        <dbReference type="EMBL" id="QGL46561.1"/>
    </source>
</evidence>
<keyword evidence="1" id="KW-0472">Membrane</keyword>
<keyword evidence="1" id="KW-1133">Transmembrane helix</keyword>
<dbReference type="InterPro" id="IPR011042">
    <property type="entry name" value="6-blade_b-propeller_TolB-like"/>
</dbReference>
<reference evidence="2 5" key="2">
    <citation type="submission" date="2020-02" db="EMBL/GenBank/DDBJ databases">
        <title>WGS of Micromonospora spp. isolated from hot spring.</title>
        <authorList>
            <person name="Thawai C."/>
        </authorList>
    </citation>
    <scope>NUCLEOTIDE SEQUENCE [LARGE SCALE GENOMIC DNA]</scope>
    <source>
        <strain evidence="2 5">TMS7</strain>
    </source>
</reference>
<dbReference type="AlphaFoldDB" id="A0AAJ3DL42"/>
<name>A0AAJ3DL42_9ACTN</name>
<dbReference type="Pfam" id="PF07676">
    <property type="entry name" value="PD40"/>
    <property type="match status" value="1"/>
</dbReference>
<dbReference type="SUPFAM" id="SSF82171">
    <property type="entry name" value="DPP6 N-terminal domain-like"/>
    <property type="match status" value="1"/>
</dbReference>
<dbReference type="EMBL" id="CP045309">
    <property type="protein sequence ID" value="QGL46561.1"/>
    <property type="molecule type" value="Genomic_DNA"/>
</dbReference>
<evidence type="ECO:0000313" key="2">
    <source>
        <dbReference type="EMBL" id="NES30527.1"/>
    </source>
</evidence>
<keyword evidence="1" id="KW-0812">Transmembrane</keyword>
<feature type="transmembrane region" description="Helical" evidence="1">
    <location>
        <begin position="12"/>
        <end position="35"/>
    </location>
</feature>